<keyword evidence="4" id="KW-1185">Reference proteome</keyword>
<reference evidence="3 4" key="1">
    <citation type="journal article" date="2007" name="Science">
        <title>The Fusarium graminearum genome reveals a link between localized polymorphism and pathogen specialization.</title>
        <authorList>
            <person name="Cuomo C.A."/>
            <person name="Gueldener U."/>
            <person name="Xu J.-R."/>
            <person name="Trail F."/>
            <person name="Turgeon B.G."/>
            <person name="Di Pietro A."/>
            <person name="Walton J.D."/>
            <person name="Ma L.-J."/>
            <person name="Baker S.E."/>
            <person name="Rep M."/>
            <person name="Adam G."/>
            <person name="Antoniw J."/>
            <person name="Baldwin T."/>
            <person name="Calvo S.E."/>
            <person name="Chang Y.-L."/>
            <person name="DeCaprio D."/>
            <person name="Gale L.R."/>
            <person name="Gnerre S."/>
            <person name="Goswami R.S."/>
            <person name="Hammond-Kosack K."/>
            <person name="Harris L.J."/>
            <person name="Hilburn K."/>
            <person name="Kennell J.C."/>
            <person name="Kroken S."/>
            <person name="Magnuson J.K."/>
            <person name="Mannhaupt G."/>
            <person name="Mauceli E.W."/>
            <person name="Mewes H.-W."/>
            <person name="Mitterbauer R."/>
            <person name="Muehlbauer G."/>
            <person name="Muensterkoetter M."/>
            <person name="Nelson D."/>
            <person name="O'Donnell K."/>
            <person name="Ouellet T."/>
            <person name="Qi W."/>
            <person name="Quesneville H."/>
            <person name="Roncero M.I.G."/>
            <person name="Seong K.-Y."/>
            <person name="Tetko I.V."/>
            <person name="Urban M."/>
            <person name="Waalwijk C."/>
            <person name="Ward T.J."/>
            <person name="Yao J."/>
            <person name="Birren B.W."/>
            <person name="Kistler H.C."/>
        </authorList>
    </citation>
    <scope>NUCLEOTIDE SEQUENCE [LARGE SCALE GENOMIC DNA]</scope>
    <source>
        <strain evidence="4">ATCC MYA-4620 / CBS 123657 / FGSC 9075 / NRRL 31084 / PH-1</strain>
        <strain evidence="3">PH-1 / ATCC MYA-4620 / FGSC 9075 / NRRL 31084</strain>
    </source>
</reference>
<evidence type="ECO:0000256" key="1">
    <source>
        <dbReference type="SAM" id="MobiDB-lite"/>
    </source>
</evidence>
<evidence type="ECO:0000313" key="3">
    <source>
        <dbReference type="EnsemblFungi" id="CEF73844"/>
    </source>
</evidence>
<feature type="region of interest" description="Disordered" evidence="1">
    <location>
        <begin position="54"/>
        <end position="97"/>
    </location>
</feature>
<dbReference type="EnsemblFungi" id="CEF73844">
    <property type="protein sequence ID" value="CEF73844"/>
    <property type="gene ID" value="FGRRES_20055"/>
</dbReference>
<proteinExistence type="predicted"/>
<evidence type="ECO:0000313" key="2">
    <source>
        <dbReference type="EMBL" id="CEF73844.1"/>
    </source>
</evidence>
<dbReference type="Proteomes" id="UP000070720">
    <property type="component" value="Chromosome 1"/>
</dbReference>
<evidence type="ECO:0000313" key="4">
    <source>
        <dbReference type="Proteomes" id="UP000070720"/>
    </source>
</evidence>
<sequence length="97" mass="10737">MIISTNLDYCAQADPEPSPIWQTPLFKLITDNGFDDSVGLCGMSISYNAEIPTSYQAHRQPSRLETAEGKSKWRRSPSEQSSPLAGTKADKPSRSFE</sequence>
<reference evidence="2 4" key="3">
    <citation type="journal article" date="2015" name="BMC Genomics">
        <title>The completed genome sequence of the pathogenic ascomycete fungus Fusarium graminearum.</title>
        <authorList>
            <person name="King R."/>
            <person name="Urban M."/>
            <person name="Hammond-Kosack M.C."/>
            <person name="Hassani-Pak K."/>
            <person name="Hammond-Kosack K.E."/>
        </authorList>
    </citation>
    <scope>NUCLEOTIDE SEQUENCE [LARGE SCALE GENOMIC DNA]</scope>
    <source>
        <strain evidence="4">ATCC MYA-4620 / CBS 123657 / FGSC 9075 / NRRL 31084 / PH-1</strain>
        <strain evidence="2">PH-1</strain>
    </source>
</reference>
<accession>A0A0E0RRG9</accession>
<dbReference type="VEuPathDB" id="FungiDB:FGRAMPH1_01G04073"/>
<dbReference type="EMBL" id="HG970332">
    <property type="protein sequence ID" value="CEF73844.1"/>
    <property type="molecule type" value="Genomic_DNA"/>
</dbReference>
<feature type="compositionally biased region" description="Basic and acidic residues" evidence="1">
    <location>
        <begin position="88"/>
        <end position="97"/>
    </location>
</feature>
<gene>
    <name evidence="2" type="ORF">FGRAMPH1_01T04073</name>
</gene>
<accession>A0A098D4F9</accession>
<protein>
    <submittedName>
        <fullName evidence="2">Chromosome 1, complete genome</fullName>
    </submittedName>
</protein>
<dbReference type="InParanoid" id="A0A098D4F9"/>
<organism evidence="2 4">
    <name type="scientific">Gibberella zeae (strain ATCC MYA-4620 / CBS 123657 / FGSC 9075 / NRRL 31084 / PH-1)</name>
    <name type="common">Wheat head blight fungus</name>
    <name type="synonym">Fusarium graminearum</name>
    <dbReference type="NCBI Taxonomy" id="229533"/>
    <lineage>
        <taxon>Eukaryota</taxon>
        <taxon>Fungi</taxon>
        <taxon>Dikarya</taxon>
        <taxon>Ascomycota</taxon>
        <taxon>Pezizomycotina</taxon>
        <taxon>Sordariomycetes</taxon>
        <taxon>Hypocreomycetidae</taxon>
        <taxon>Hypocreales</taxon>
        <taxon>Nectriaceae</taxon>
        <taxon>Fusarium</taxon>
    </lineage>
</organism>
<dbReference type="AlphaFoldDB" id="A0A098D4F9"/>
<name>A0A098D4F9_GIBZE</name>
<reference evidence="3 4" key="2">
    <citation type="journal article" date="2010" name="Nature">
        <title>Comparative genomics reveals mobile pathogenicity chromosomes in Fusarium.</title>
        <authorList>
            <person name="Ma L.J."/>
            <person name="van der Does H.C."/>
            <person name="Borkovich K.A."/>
            <person name="Coleman J.J."/>
            <person name="Daboussi M.J."/>
            <person name="Di Pietro A."/>
            <person name="Dufresne M."/>
            <person name="Freitag M."/>
            <person name="Grabherr M."/>
            <person name="Henrissat B."/>
            <person name="Houterman P.M."/>
            <person name="Kang S."/>
            <person name="Shim W.B."/>
            <person name="Woloshuk C."/>
            <person name="Xie X."/>
            <person name="Xu J.R."/>
            <person name="Antoniw J."/>
            <person name="Baker S.E."/>
            <person name="Bluhm B.H."/>
            <person name="Breakspear A."/>
            <person name="Brown D.W."/>
            <person name="Butchko R.A."/>
            <person name="Chapman S."/>
            <person name="Coulson R."/>
            <person name="Coutinho P.M."/>
            <person name="Danchin E.G."/>
            <person name="Diener A."/>
            <person name="Gale L.R."/>
            <person name="Gardiner D.M."/>
            <person name="Goff S."/>
            <person name="Hammond-Kosack K.E."/>
            <person name="Hilburn K."/>
            <person name="Hua-Van A."/>
            <person name="Jonkers W."/>
            <person name="Kazan K."/>
            <person name="Kodira C.D."/>
            <person name="Koehrsen M."/>
            <person name="Kumar L."/>
            <person name="Lee Y.H."/>
            <person name="Li L."/>
            <person name="Manners J.M."/>
            <person name="Miranda-Saavedra D."/>
            <person name="Mukherjee M."/>
            <person name="Park G."/>
            <person name="Park J."/>
            <person name="Park S.Y."/>
            <person name="Proctor R.H."/>
            <person name="Regev A."/>
            <person name="Ruiz-Roldan M.C."/>
            <person name="Sain D."/>
            <person name="Sakthikumar S."/>
            <person name="Sykes S."/>
            <person name="Schwartz D.C."/>
            <person name="Turgeon B.G."/>
            <person name="Wapinski I."/>
            <person name="Yoder O."/>
            <person name="Young S."/>
            <person name="Zeng Q."/>
            <person name="Zhou S."/>
            <person name="Galagan J."/>
            <person name="Cuomo C.A."/>
            <person name="Kistler H.C."/>
            <person name="Rep M."/>
        </authorList>
    </citation>
    <scope>GENOME REANNOTATION</scope>
    <source>
        <strain evidence="4">ATCC MYA-4620 / CBS 123657 / FGSC 9075 / NRRL 31084 / PH-1</strain>
        <strain evidence="3">PH-1 / ATCC MYA-4620 / FGSC 9075 / NRRL 31084</strain>
    </source>
</reference>
<reference evidence="3" key="4">
    <citation type="submission" date="2017-01" db="UniProtKB">
        <authorList>
            <consortium name="EnsemblFungi"/>
        </authorList>
    </citation>
    <scope>IDENTIFICATION</scope>
    <source>
        <strain evidence="3">PH-1 / ATCC MYA-4620 / FGSC 9075 / NRRL 31084</strain>
    </source>
</reference>